<accession>A0A927K616</accession>
<protein>
    <submittedName>
        <fullName evidence="3">Uncharacterized protein</fullName>
    </submittedName>
</protein>
<organism evidence="3 4">
    <name type="scientific">Nocardioides donggukensis</name>
    <dbReference type="NCBI Taxonomy" id="2774019"/>
    <lineage>
        <taxon>Bacteria</taxon>
        <taxon>Bacillati</taxon>
        <taxon>Actinomycetota</taxon>
        <taxon>Actinomycetes</taxon>
        <taxon>Propionibacteriales</taxon>
        <taxon>Nocardioidaceae</taxon>
        <taxon>Nocardioides</taxon>
    </lineage>
</organism>
<feature type="transmembrane region" description="Helical" evidence="2">
    <location>
        <begin position="79"/>
        <end position="99"/>
    </location>
</feature>
<dbReference type="EMBL" id="JACYXZ010000001">
    <property type="protein sequence ID" value="MBD8868360.1"/>
    <property type="molecule type" value="Genomic_DNA"/>
</dbReference>
<feature type="compositionally biased region" description="Basic residues" evidence="1">
    <location>
        <begin position="115"/>
        <end position="130"/>
    </location>
</feature>
<dbReference type="AlphaFoldDB" id="A0A927K616"/>
<evidence type="ECO:0000256" key="2">
    <source>
        <dbReference type="SAM" id="Phobius"/>
    </source>
</evidence>
<evidence type="ECO:0000256" key="1">
    <source>
        <dbReference type="SAM" id="MobiDB-lite"/>
    </source>
</evidence>
<feature type="transmembrane region" description="Helical" evidence="2">
    <location>
        <begin position="29"/>
        <end position="46"/>
    </location>
</feature>
<keyword evidence="2" id="KW-1133">Transmembrane helix</keyword>
<dbReference type="RefSeq" id="WP_192139948.1">
    <property type="nucleotide sequence ID" value="NZ_JACYXZ010000001.1"/>
</dbReference>
<keyword evidence="4" id="KW-1185">Reference proteome</keyword>
<keyword evidence="2" id="KW-0812">Transmembrane</keyword>
<feature type="compositionally biased region" description="Basic and acidic residues" evidence="1">
    <location>
        <begin position="104"/>
        <end position="114"/>
    </location>
</feature>
<feature type="transmembrane region" description="Helical" evidence="2">
    <location>
        <begin position="53"/>
        <end position="73"/>
    </location>
</feature>
<name>A0A927K616_9ACTN</name>
<comment type="caution">
    <text evidence="3">The sequence shown here is derived from an EMBL/GenBank/DDBJ whole genome shotgun (WGS) entry which is preliminary data.</text>
</comment>
<feature type="region of interest" description="Disordered" evidence="1">
    <location>
        <begin position="104"/>
        <end position="130"/>
    </location>
</feature>
<proteinExistence type="predicted"/>
<evidence type="ECO:0000313" key="4">
    <source>
        <dbReference type="Proteomes" id="UP000616839"/>
    </source>
</evidence>
<dbReference type="Proteomes" id="UP000616839">
    <property type="component" value="Unassembled WGS sequence"/>
</dbReference>
<gene>
    <name evidence="3" type="ORF">IE331_01880</name>
</gene>
<keyword evidence="2" id="KW-0472">Membrane</keyword>
<reference evidence="3" key="1">
    <citation type="submission" date="2020-09" db="EMBL/GenBank/DDBJ databases">
        <title>Nocardioides sp. strain MJB4 16S ribosomal RNA gene Genome sequencing and assembly.</title>
        <authorList>
            <person name="Kim I."/>
        </authorList>
    </citation>
    <scope>NUCLEOTIDE SEQUENCE</scope>
    <source>
        <strain evidence="3">MJB4</strain>
    </source>
</reference>
<evidence type="ECO:0000313" key="3">
    <source>
        <dbReference type="EMBL" id="MBD8868360.1"/>
    </source>
</evidence>
<sequence length="130" mass="13102">MRALACVAALLGGAGWIASAILGGAAVYWAGAALLALAVFVLGLQLTPRAPTWLQAIVGIGSVGLSGSVLATVRAELDAATVDVVAGAAVILLFGFLAVRWRSEAGEARDESRHGRTGPRSRGTRGAHSA</sequence>